<accession>A0ABW4N9J9</accession>
<evidence type="ECO:0008006" key="4">
    <source>
        <dbReference type="Google" id="ProtNLM"/>
    </source>
</evidence>
<dbReference type="EMBL" id="JBHUFC010000002">
    <property type="protein sequence ID" value="MFD1786810.1"/>
    <property type="molecule type" value="Genomic_DNA"/>
</dbReference>
<organism evidence="2 3">
    <name type="scientific">Sphingomonas floccifaciens</name>
    <dbReference type="NCBI Taxonomy" id="1844115"/>
    <lineage>
        <taxon>Bacteria</taxon>
        <taxon>Pseudomonadati</taxon>
        <taxon>Pseudomonadota</taxon>
        <taxon>Alphaproteobacteria</taxon>
        <taxon>Sphingomonadales</taxon>
        <taxon>Sphingomonadaceae</taxon>
        <taxon>Sphingomonas</taxon>
    </lineage>
</organism>
<dbReference type="RefSeq" id="WP_380939134.1">
    <property type="nucleotide sequence ID" value="NZ_JBHUFC010000002.1"/>
</dbReference>
<feature type="region of interest" description="Disordered" evidence="1">
    <location>
        <begin position="1"/>
        <end position="52"/>
    </location>
</feature>
<reference evidence="3" key="1">
    <citation type="journal article" date="2019" name="Int. J. Syst. Evol. Microbiol.">
        <title>The Global Catalogue of Microorganisms (GCM) 10K type strain sequencing project: providing services to taxonomists for standard genome sequencing and annotation.</title>
        <authorList>
            <consortium name="The Broad Institute Genomics Platform"/>
            <consortium name="The Broad Institute Genome Sequencing Center for Infectious Disease"/>
            <person name="Wu L."/>
            <person name="Ma J."/>
        </authorList>
    </citation>
    <scope>NUCLEOTIDE SEQUENCE [LARGE SCALE GENOMIC DNA]</scope>
    <source>
        <strain evidence="3">Q85</strain>
    </source>
</reference>
<evidence type="ECO:0000313" key="3">
    <source>
        <dbReference type="Proteomes" id="UP001597283"/>
    </source>
</evidence>
<proteinExistence type="predicted"/>
<dbReference type="Proteomes" id="UP001597283">
    <property type="component" value="Unassembled WGS sequence"/>
</dbReference>
<keyword evidence="3" id="KW-1185">Reference proteome</keyword>
<evidence type="ECO:0000256" key="1">
    <source>
        <dbReference type="SAM" id="MobiDB-lite"/>
    </source>
</evidence>
<protein>
    <recommendedName>
        <fullName evidence="4">Periplasmic heavy metal sensor</fullName>
    </recommendedName>
</protein>
<evidence type="ECO:0000313" key="2">
    <source>
        <dbReference type="EMBL" id="MFD1786810.1"/>
    </source>
</evidence>
<sequence>MIGAIGNDLGGIGRRSIDTVTTGSDSTDFGALIASTGTPSPAKAPPPTDRRALDADTKLRNALAAFRKEASMTPAERARRDVLESMDLTEEAIEAMTPEQRKATEDKIAAEVARRMRAAGAVGWRTAP</sequence>
<gene>
    <name evidence="2" type="ORF">ACFSC3_04415</name>
</gene>
<name>A0ABW4N9J9_9SPHN</name>
<feature type="compositionally biased region" description="Polar residues" evidence="1">
    <location>
        <begin position="18"/>
        <end position="27"/>
    </location>
</feature>
<comment type="caution">
    <text evidence="2">The sequence shown here is derived from an EMBL/GenBank/DDBJ whole genome shotgun (WGS) entry which is preliminary data.</text>
</comment>